<gene>
    <name evidence="2" type="ORF">QO034_09060</name>
</gene>
<dbReference type="Gene3D" id="2.40.33.20">
    <property type="entry name" value="PK beta-barrel domain-like"/>
    <property type="match status" value="1"/>
</dbReference>
<evidence type="ECO:0000259" key="1">
    <source>
        <dbReference type="PROSITE" id="PS51340"/>
    </source>
</evidence>
<dbReference type="InterPro" id="IPR011037">
    <property type="entry name" value="Pyrv_Knase-like_insert_dom_sf"/>
</dbReference>
<dbReference type="InterPro" id="IPR052716">
    <property type="entry name" value="MOSC_domain"/>
</dbReference>
<dbReference type="SUPFAM" id="SSF50800">
    <property type="entry name" value="PK beta-barrel domain-like"/>
    <property type="match status" value="1"/>
</dbReference>
<dbReference type="Proteomes" id="UP001227126">
    <property type="component" value="Unassembled WGS sequence"/>
</dbReference>
<dbReference type="InterPro" id="IPR005302">
    <property type="entry name" value="MoCF_Sase_C"/>
</dbReference>
<dbReference type="PANTHER" id="PTHR36930:SF1">
    <property type="entry name" value="MOSC DOMAIN-CONTAINING PROTEIN"/>
    <property type="match status" value="1"/>
</dbReference>
<keyword evidence="3" id="KW-1185">Reference proteome</keyword>
<sequence>MAGLKETEYEGEVVWLGYVPANSGSLRSQAKDSLDLQFGGVAGEQHEGVRRPSCSRVTNLYLKGTEITNTRQLSILSSEEMDEIARGMGMAELDPALIGASMILRGIPDLTHLPPSSRLQFASGATLTVDLENGPCVFPAREIEAEAPGFGKGFIPAATGRRGLTAWVERPGRVSLGDRLRLFVPDQRSWTP</sequence>
<comment type="caution">
    <text evidence="2">The sequence shown here is derived from an EMBL/GenBank/DDBJ whole genome shotgun (WGS) entry which is preliminary data.</text>
</comment>
<dbReference type="RefSeq" id="WP_284485195.1">
    <property type="nucleotide sequence ID" value="NZ_JASNJE010000008.1"/>
</dbReference>
<name>A0ABT7FDR7_9RHOB</name>
<feature type="domain" description="MOSC" evidence="1">
    <location>
        <begin position="28"/>
        <end position="183"/>
    </location>
</feature>
<reference evidence="2 3" key="1">
    <citation type="submission" date="2023-05" db="EMBL/GenBank/DDBJ databases">
        <title>Sedimentitalea sp. nov. JM2-8.</title>
        <authorList>
            <person name="Huang J."/>
        </authorList>
    </citation>
    <scope>NUCLEOTIDE SEQUENCE [LARGE SCALE GENOMIC DNA]</scope>
    <source>
        <strain evidence="2 3">JM2-8</strain>
    </source>
</reference>
<proteinExistence type="predicted"/>
<dbReference type="PANTHER" id="PTHR36930">
    <property type="entry name" value="METAL-SULFUR CLUSTER BIOSYNTHESIS PROTEINS YUAD-RELATED"/>
    <property type="match status" value="1"/>
</dbReference>
<dbReference type="EMBL" id="JASNJE010000008">
    <property type="protein sequence ID" value="MDK3073256.1"/>
    <property type="molecule type" value="Genomic_DNA"/>
</dbReference>
<accession>A0ABT7FDR7</accession>
<dbReference type="Pfam" id="PF03473">
    <property type="entry name" value="MOSC"/>
    <property type="match status" value="1"/>
</dbReference>
<dbReference type="PROSITE" id="PS51340">
    <property type="entry name" value="MOSC"/>
    <property type="match status" value="1"/>
</dbReference>
<evidence type="ECO:0000313" key="3">
    <source>
        <dbReference type="Proteomes" id="UP001227126"/>
    </source>
</evidence>
<organism evidence="2 3">
    <name type="scientific">Sedimentitalea xiamensis</name>
    <dbReference type="NCBI Taxonomy" id="3050037"/>
    <lineage>
        <taxon>Bacteria</taxon>
        <taxon>Pseudomonadati</taxon>
        <taxon>Pseudomonadota</taxon>
        <taxon>Alphaproteobacteria</taxon>
        <taxon>Rhodobacterales</taxon>
        <taxon>Paracoccaceae</taxon>
        <taxon>Sedimentitalea</taxon>
    </lineage>
</organism>
<protein>
    <submittedName>
        <fullName evidence="2">Sulfurase</fullName>
    </submittedName>
</protein>
<evidence type="ECO:0000313" key="2">
    <source>
        <dbReference type="EMBL" id="MDK3073256.1"/>
    </source>
</evidence>